<evidence type="ECO:0000259" key="6">
    <source>
        <dbReference type="Pfam" id="PF23262"/>
    </source>
</evidence>
<feature type="domain" description="NFD4 C-terminal" evidence="6">
    <location>
        <begin position="71"/>
        <end position="148"/>
    </location>
</feature>
<dbReference type="GO" id="GO:0016020">
    <property type="term" value="C:membrane"/>
    <property type="evidence" value="ECO:0007669"/>
    <property type="project" value="UniProtKB-SubCell"/>
</dbReference>
<proteinExistence type="predicted"/>
<name>A0AB40BXQ2_DIOCR</name>
<evidence type="ECO:0000256" key="2">
    <source>
        <dbReference type="ARBA" id="ARBA00022692"/>
    </source>
</evidence>
<feature type="transmembrane region" description="Helical" evidence="5">
    <location>
        <begin position="54"/>
        <end position="72"/>
    </location>
</feature>
<keyword evidence="2 5" id="KW-0812">Transmembrane</keyword>
<accession>A0AB40BXQ2</accession>
<evidence type="ECO:0000313" key="8">
    <source>
        <dbReference type="RefSeq" id="XP_039131412.1"/>
    </source>
</evidence>
<dbReference type="InterPro" id="IPR056555">
    <property type="entry name" value="NFD4_C"/>
</dbReference>
<gene>
    <name evidence="8" type="primary">LOC120267793</name>
</gene>
<evidence type="ECO:0000256" key="1">
    <source>
        <dbReference type="ARBA" id="ARBA00004141"/>
    </source>
</evidence>
<keyword evidence="3 5" id="KW-1133">Transmembrane helix</keyword>
<keyword evidence="7" id="KW-1185">Reference proteome</keyword>
<dbReference type="AlphaFoldDB" id="A0AB40BXQ2"/>
<dbReference type="Pfam" id="PF23262">
    <property type="entry name" value="NFD4_C"/>
    <property type="match status" value="1"/>
</dbReference>
<dbReference type="PANTHER" id="PTHR21576:SF22">
    <property type="entry name" value="F25A4.25 PROTEIN"/>
    <property type="match status" value="1"/>
</dbReference>
<evidence type="ECO:0000313" key="7">
    <source>
        <dbReference type="Proteomes" id="UP001515500"/>
    </source>
</evidence>
<organism evidence="7 8">
    <name type="scientific">Dioscorea cayennensis subsp. rotundata</name>
    <name type="common">White Guinea yam</name>
    <name type="synonym">Dioscorea rotundata</name>
    <dbReference type="NCBI Taxonomy" id="55577"/>
    <lineage>
        <taxon>Eukaryota</taxon>
        <taxon>Viridiplantae</taxon>
        <taxon>Streptophyta</taxon>
        <taxon>Embryophyta</taxon>
        <taxon>Tracheophyta</taxon>
        <taxon>Spermatophyta</taxon>
        <taxon>Magnoliopsida</taxon>
        <taxon>Liliopsida</taxon>
        <taxon>Dioscoreales</taxon>
        <taxon>Dioscoreaceae</taxon>
        <taxon>Dioscorea</taxon>
    </lineage>
</organism>
<feature type="transmembrane region" description="Helical" evidence="5">
    <location>
        <begin position="129"/>
        <end position="149"/>
    </location>
</feature>
<protein>
    <submittedName>
        <fullName evidence="8">Uncharacterized protein LOC120267793</fullName>
    </submittedName>
</protein>
<evidence type="ECO:0000256" key="5">
    <source>
        <dbReference type="SAM" id="Phobius"/>
    </source>
</evidence>
<feature type="transmembrane region" description="Helical" evidence="5">
    <location>
        <begin position="84"/>
        <end position="108"/>
    </location>
</feature>
<dbReference type="Proteomes" id="UP001515500">
    <property type="component" value="Chromosome 8"/>
</dbReference>
<dbReference type="PANTHER" id="PTHR21576">
    <property type="entry name" value="UNCHARACTERIZED NODULIN-LIKE PROTEIN"/>
    <property type="match status" value="1"/>
</dbReference>
<keyword evidence="4 5" id="KW-0472">Membrane</keyword>
<reference evidence="8" key="1">
    <citation type="submission" date="2025-08" db="UniProtKB">
        <authorList>
            <consortium name="RefSeq"/>
        </authorList>
    </citation>
    <scope>IDENTIFICATION</scope>
</reference>
<sequence length="171" mass="19599">MEFSRPFCNWLHFRLLPPFTRLCTDIVHGLNSCCYEHRACNYLVRSSWYSVFGLYIRWFALWFICVLMPGISSEIFGLRHFATIFNPIAIASPIGSYILSVRIVGFIYDKESSASAIHACIGQQCFMSSFLIMASTCILGVASSMVLFFSEPECYTVRFYTLEYSLLNLIP</sequence>
<dbReference type="GeneID" id="120267793"/>
<comment type="subcellular location">
    <subcellularLocation>
        <location evidence="1">Membrane</location>
        <topology evidence="1">Multi-pass membrane protein</topology>
    </subcellularLocation>
</comment>
<evidence type="ECO:0000256" key="4">
    <source>
        <dbReference type="ARBA" id="ARBA00023136"/>
    </source>
</evidence>
<dbReference type="RefSeq" id="XP_039131412.1">
    <property type="nucleotide sequence ID" value="XM_039275478.1"/>
</dbReference>
<evidence type="ECO:0000256" key="3">
    <source>
        <dbReference type="ARBA" id="ARBA00022989"/>
    </source>
</evidence>